<keyword evidence="1" id="KW-1185">Reference proteome</keyword>
<evidence type="ECO:0000313" key="1">
    <source>
        <dbReference type="Proteomes" id="UP000695022"/>
    </source>
</evidence>
<reference evidence="2" key="1">
    <citation type="submission" date="2025-08" db="UniProtKB">
        <authorList>
            <consortium name="RefSeq"/>
        </authorList>
    </citation>
    <scope>IDENTIFICATION</scope>
</reference>
<accession>A0ABM1EQP0</accession>
<gene>
    <name evidence="2" type="primary">LOC106814680</name>
</gene>
<evidence type="ECO:0000313" key="2">
    <source>
        <dbReference type="RefSeq" id="XP_014674511.1"/>
    </source>
</evidence>
<dbReference type="RefSeq" id="XP_014674511.1">
    <property type="nucleotide sequence ID" value="XM_014819025.1"/>
</dbReference>
<dbReference type="Proteomes" id="UP000695022">
    <property type="component" value="Unplaced"/>
</dbReference>
<protein>
    <submittedName>
        <fullName evidence="2">Uncharacterized protein LOC106814680</fullName>
    </submittedName>
</protein>
<name>A0ABM1EQP0_PRICU</name>
<sequence length="266" mass="27829">MVGPASTAECPIPRICARLATGKISGVVVDFARELRVEIHNGNATVALATKVGQTKCAGIAAAAAAATTAGTDTATGLSSFYRGLGVKFVQSKSPLPPPRTPALMVGRGFTTASFVNAVARTSFAPPATVLMLGSRNVLLMAPILLGYDVTRERLLAARLLADTPVSRAFLAAAAGLAAAALTTTAALASSHDTRHLLCRGMYRTLWKRFGPAVATHAVWSVAIFSALEQARFVLSSGCVCAAERPRAGRFREEKRLMVLSHPQSL</sequence>
<dbReference type="GeneID" id="106814680"/>
<proteinExistence type="predicted"/>
<organism evidence="1 2">
    <name type="scientific">Priapulus caudatus</name>
    <name type="common">Priapulid worm</name>
    <dbReference type="NCBI Taxonomy" id="37621"/>
    <lineage>
        <taxon>Eukaryota</taxon>
        <taxon>Metazoa</taxon>
        <taxon>Ecdysozoa</taxon>
        <taxon>Scalidophora</taxon>
        <taxon>Priapulida</taxon>
        <taxon>Priapulimorpha</taxon>
        <taxon>Priapulimorphida</taxon>
        <taxon>Priapulidae</taxon>
        <taxon>Priapulus</taxon>
    </lineage>
</organism>